<dbReference type="InterPro" id="IPR036181">
    <property type="entry name" value="MIT_dom_sf"/>
</dbReference>
<feature type="coiled-coil region" evidence="1">
    <location>
        <begin position="273"/>
        <end position="317"/>
    </location>
</feature>
<evidence type="ECO:0000313" key="3">
    <source>
        <dbReference type="Proteomes" id="UP001295684"/>
    </source>
</evidence>
<evidence type="ECO:0000313" key="2">
    <source>
        <dbReference type="EMBL" id="CAI2375064.1"/>
    </source>
</evidence>
<accession>A0AAD2CYZ1</accession>
<protein>
    <submittedName>
        <fullName evidence="2">Uncharacterized protein</fullName>
    </submittedName>
</protein>
<name>A0AAD2CYZ1_EUPCR</name>
<proteinExistence type="predicted"/>
<sequence length="327" mass="37222">MSVKVFTESIQEANRYYNMAEMNEKEGSEEEAKNLYQKAAEAYQNISKMCRDGATDDFGSEESLIAIADSCRRKMEVINLKKELLPSQETARKKAVKSNIAESVLGASRIGGPKYTILSQSMAQRDAEETNAVAQEEFEKIKNKLSGMNKKIKKMLDSIMESVLKLESLYNQDIRKILDDNPFDTKSINLKNVDKAMGSMKKYVAKVIKAANSNFQSEISLMSSSILSSSTQETISHRVFKKDDNVEGLPPGITLEEMDYYLNLVDPPLYIPYKRYEKLEKAYKKAKDKYKAKSQKLRELEYKENSLTQEIAELKKGLRISTIQSMK</sequence>
<comment type="caution">
    <text evidence="2">The sequence shown here is derived from an EMBL/GenBank/DDBJ whole genome shotgun (WGS) entry which is preliminary data.</text>
</comment>
<evidence type="ECO:0000256" key="1">
    <source>
        <dbReference type="SAM" id="Coils"/>
    </source>
</evidence>
<dbReference type="AlphaFoldDB" id="A0AAD2CYZ1"/>
<organism evidence="2 3">
    <name type="scientific">Euplotes crassus</name>
    <dbReference type="NCBI Taxonomy" id="5936"/>
    <lineage>
        <taxon>Eukaryota</taxon>
        <taxon>Sar</taxon>
        <taxon>Alveolata</taxon>
        <taxon>Ciliophora</taxon>
        <taxon>Intramacronucleata</taxon>
        <taxon>Spirotrichea</taxon>
        <taxon>Hypotrichia</taxon>
        <taxon>Euplotida</taxon>
        <taxon>Euplotidae</taxon>
        <taxon>Moneuplotes</taxon>
    </lineage>
</organism>
<keyword evidence="1" id="KW-0175">Coiled coil</keyword>
<gene>
    <name evidence="2" type="ORF">ECRASSUSDP1_LOCUS16424</name>
</gene>
<feature type="coiled-coil region" evidence="1">
    <location>
        <begin position="18"/>
        <end position="45"/>
    </location>
</feature>
<dbReference type="SUPFAM" id="SSF116846">
    <property type="entry name" value="MIT domain"/>
    <property type="match status" value="1"/>
</dbReference>
<feature type="coiled-coil region" evidence="1">
    <location>
        <begin position="124"/>
        <end position="151"/>
    </location>
</feature>
<reference evidence="2" key="1">
    <citation type="submission" date="2023-07" db="EMBL/GenBank/DDBJ databases">
        <authorList>
            <consortium name="AG Swart"/>
            <person name="Singh M."/>
            <person name="Singh A."/>
            <person name="Seah K."/>
            <person name="Emmerich C."/>
        </authorList>
    </citation>
    <scope>NUCLEOTIDE SEQUENCE</scope>
    <source>
        <strain evidence="2">DP1</strain>
    </source>
</reference>
<dbReference type="EMBL" id="CAMPGE010016512">
    <property type="protein sequence ID" value="CAI2375064.1"/>
    <property type="molecule type" value="Genomic_DNA"/>
</dbReference>
<dbReference type="Proteomes" id="UP001295684">
    <property type="component" value="Unassembled WGS sequence"/>
</dbReference>
<keyword evidence="3" id="KW-1185">Reference proteome</keyword>